<evidence type="ECO:0000256" key="6">
    <source>
        <dbReference type="ARBA" id="ARBA00022676"/>
    </source>
</evidence>
<dbReference type="STRING" id="1353952.A0A165GLX0"/>
<proteinExistence type="inferred from homology"/>
<feature type="transmembrane region" description="Helical" evidence="14">
    <location>
        <begin position="333"/>
        <end position="354"/>
    </location>
</feature>
<feature type="transmembrane region" description="Helical" evidence="14">
    <location>
        <begin position="439"/>
        <end position="461"/>
    </location>
</feature>
<dbReference type="PANTHER" id="PTHR12989">
    <property type="entry name" value="ALPHA-1,2-GLUCOSYLTRANSFERASE ALG10"/>
    <property type="match status" value="1"/>
</dbReference>
<evidence type="ECO:0000313" key="16">
    <source>
        <dbReference type="Proteomes" id="UP000076842"/>
    </source>
</evidence>
<dbReference type="PIRSF" id="PIRSF028810">
    <property type="entry name" value="Alpha1_2_glucosyltferase_Alg10"/>
    <property type="match status" value="1"/>
</dbReference>
<dbReference type="InterPro" id="IPR016900">
    <property type="entry name" value="Alg10"/>
</dbReference>
<keyword evidence="8 14" id="KW-0812">Transmembrane</keyword>
<keyword evidence="16" id="KW-1185">Reference proteome</keyword>
<evidence type="ECO:0000256" key="7">
    <source>
        <dbReference type="ARBA" id="ARBA00022679"/>
    </source>
</evidence>
<dbReference type="EMBL" id="KV423953">
    <property type="protein sequence ID" value="KZT58232.1"/>
    <property type="molecule type" value="Genomic_DNA"/>
</dbReference>
<feature type="transmembrane region" description="Helical" evidence="14">
    <location>
        <begin position="134"/>
        <end position="159"/>
    </location>
</feature>
<evidence type="ECO:0000256" key="5">
    <source>
        <dbReference type="ARBA" id="ARBA00018512"/>
    </source>
</evidence>
<dbReference type="FunCoup" id="A0A165GLX0">
    <property type="interactions" value="622"/>
</dbReference>
<name>A0A165GLX0_9BASI</name>
<feature type="transmembrane region" description="Helical" evidence="14">
    <location>
        <begin position="290"/>
        <end position="312"/>
    </location>
</feature>
<sequence length="478" mass="52822">MSQKSPIPYVAYCALNIYVLKLVNDAVREPYMDEPFHVPQAQQYCSLDFSTYDPKLTTPPGLYVLSLLFSKLFAMKCTLPLLRFHCTLLSLLLPPLLAHLLPLLKPPPRDEPPRTVMATLCPGWEAIVLGAMPVAWFVGFLYYTDLGAVVCALCAVVAARRGKSGWAALLGALGCTFRQTNIIWLAYAGSLQAFDILRRPPPSARGTATAAAGNAHLVDPALAIADVPMFFRSLQSLLTAALARLPELLQALWPYLLPVLGFAGFVAWNGSITLGDRANHVPTPHLVLPLYFVVFATGLAAPVLLTGPLGVWGLTKVLLGKMLGTTRRTIATLVWTVLLLCTIRFFTIAHPFLLSDNRHYTFYIWRRVLSPHPLAPYLYAPVYIACFWIWAVRLGNQPVLPLLSLLACTLLTLVPTPLLEPRYFILPYLLLRCQMESSALGVAGEAAWYAAINTGTMWMFLERPFDGGWGQGKGRLMW</sequence>
<evidence type="ECO:0000256" key="13">
    <source>
        <dbReference type="ARBA" id="ARBA00048064"/>
    </source>
</evidence>
<dbReference type="InParanoid" id="A0A165GLX0"/>
<evidence type="ECO:0000256" key="1">
    <source>
        <dbReference type="ARBA" id="ARBA00004477"/>
    </source>
</evidence>
<keyword evidence="6 14" id="KW-0328">Glycosyltransferase</keyword>
<dbReference type="PANTHER" id="PTHR12989:SF10">
    <property type="entry name" value="DOL-P-GLC:GLC(2)MAN(9)GLCNAC(2)-PP-DOL ALPHA-1,2-GLUCOSYLTRANSFERASE-RELATED"/>
    <property type="match status" value="1"/>
</dbReference>
<feature type="transmembrane region" description="Helical" evidence="14">
    <location>
        <begin position="252"/>
        <end position="270"/>
    </location>
</feature>
<dbReference type="GO" id="GO:0106073">
    <property type="term" value="F:dolichyl pyrophosphate Glc2Man9GlcNAc2 alpha-1,2-glucosyltransferase activity"/>
    <property type="evidence" value="ECO:0007669"/>
    <property type="project" value="UniProtKB-UniRule"/>
</dbReference>
<organism evidence="15 16">
    <name type="scientific">Calocera cornea HHB12733</name>
    <dbReference type="NCBI Taxonomy" id="1353952"/>
    <lineage>
        <taxon>Eukaryota</taxon>
        <taxon>Fungi</taxon>
        <taxon>Dikarya</taxon>
        <taxon>Basidiomycota</taxon>
        <taxon>Agaricomycotina</taxon>
        <taxon>Dacrymycetes</taxon>
        <taxon>Dacrymycetales</taxon>
        <taxon>Dacrymycetaceae</taxon>
        <taxon>Calocera</taxon>
    </lineage>
</organism>
<feature type="transmembrane region" description="Helical" evidence="14">
    <location>
        <begin position="374"/>
        <end position="392"/>
    </location>
</feature>
<evidence type="ECO:0000256" key="11">
    <source>
        <dbReference type="ARBA" id="ARBA00023136"/>
    </source>
</evidence>
<reference evidence="15 16" key="1">
    <citation type="journal article" date="2016" name="Mol. Biol. Evol.">
        <title>Comparative Genomics of Early-Diverging Mushroom-Forming Fungi Provides Insights into the Origins of Lignocellulose Decay Capabilities.</title>
        <authorList>
            <person name="Nagy L.G."/>
            <person name="Riley R."/>
            <person name="Tritt A."/>
            <person name="Adam C."/>
            <person name="Daum C."/>
            <person name="Floudas D."/>
            <person name="Sun H."/>
            <person name="Yadav J.S."/>
            <person name="Pangilinan J."/>
            <person name="Larsson K.H."/>
            <person name="Matsuura K."/>
            <person name="Barry K."/>
            <person name="Labutti K."/>
            <person name="Kuo R."/>
            <person name="Ohm R.A."/>
            <person name="Bhattacharya S.S."/>
            <person name="Shirouzu T."/>
            <person name="Yoshinaga Y."/>
            <person name="Martin F.M."/>
            <person name="Grigoriev I.V."/>
            <person name="Hibbett D.S."/>
        </authorList>
    </citation>
    <scope>NUCLEOTIDE SEQUENCE [LARGE SCALE GENOMIC DNA]</scope>
    <source>
        <strain evidence="15 16">HHB12733</strain>
    </source>
</reference>
<comment type="catalytic activity">
    <reaction evidence="13">
        <text>an alpha-D-Glc-(1-&gt;3)-alpha-D-Glc-(1-&gt;3)-alpha-D-Man-(1-&gt;2)-alpha-D-Man-(1-&gt;2)-alpha-D-Man-(1-&gt;3)-[alpha-D-Man-(1-&gt;2)-alpha-D-Man-(1-&gt;3)-[alpha-D-Man-(1-&gt;2)-alpha-D-Man-(1-&gt;6)]-alpha-D-Man-(1-&gt;6)]-beta-D-Man-(1-&gt;4)-beta-D-GlcNAc-(1-&gt;4)-alpha-D-GlcNAc-diphospho-di-trans,poly-cis-dolichol + a di-trans,poly-cis-dolichyl beta-D-glucosyl phosphate = a alpha-D-Glc-(1-&gt;2)-alpha-D-Glc-(1-&gt;3)-alpha-D-Glc-(1-&gt;3)-alpha-D-Man-(1-&gt;2)-alpha-D-Man-(1-&gt;2)-alpha-D-Man-(1-&gt;3)-[alpha-D-Man-(1-&gt;2)-alpha-D-Man-(1-&gt;3)-[alpha-D-Man-(1-&gt;2)-alpha-D-Man-(1-&gt;6)]-alpha-D-Man-(1-&gt;6)]-beta-D-Man-(1-&gt;4)-beta-D-GlcNAc-(1-&gt;4)-alpha-D-GlcNAc-diphospho-di-trans,poly-cis-dolichol + a di-trans,poly-cis-dolichyl phosphate + H(+)</text>
        <dbReference type="Rhea" id="RHEA:29543"/>
        <dbReference type="Rhea" id="RHEA-COMP:19498"/>
        <dbReference type="Rhea" id="RHEA-COMP:19502"/>
        <dbReference type="Rhea" id="RHEA-COMP:19512"/>
        <dbReference type="Rhea" id="RHEA-COMP:19522"/>
        <dbReference type="ChEBI" id="CHEBI:15378"/>
        <dbReference type="ChEBI" id="CHEBI:57525"/>
        <dbReference type="ChEBI" id="CHEBI:57683"/>
        <dbReference type="ChEBI" id="CHEBI:132522"/>
        <dbReference type="ChEBI" id="CHEBI:132523"/>
        <dbReference type="EC" id="2.4.1.256"/>
    </reaction>
    <physiologicalReaction direction="left-to-right" evidence="13">
        <dbReference type="Rhea" id="RHEA:29544"/>
    </physiologicalReaction>
</comment>
<feature type="transmembrane region" description="Helical" evidence="14">
    <location>
        <begin position="86"/>
        <end position="104"/>
    </location>
</feature>
<dbReference type="GO" id="GO:0005789">
    <property type="term" value="C:endoplasmic reticulum membrane"/>
    <property type="evidence" value="ECO:0007669"/>
    <property type="project" value="UniProtKB-SubCell"/>
</dbReference>
<evidence type="ECO:0000256" key="14">
    <source>
        <dbReference type="PIRNR" id="PIRNR028810"/>
    </source>
</evidence>
<comment type="pathway">
    <text evidence="2">Protein modification; protein glycosylation.</text>
</comment>
<keyword evidence="10 14" id="KW-1133">Transmembrane helix</keyword>
<dbReference type="Proteomes" id="UP000076842">
    <property type="component" value="Unassembled WGS sequence"/>
</dbReference>
<evidence type="ECO:0000256" key="2">
    <source>
        <dbReference type="ARBA" id="ARBA00004922"/>
    </source>
</evidence>
<keyword evidence="7 15" id="KW-0808">Transferase</keyword>
<gene>
    <name evidence="15" type="ORF">CALCODRAFT_523702</name>
</gene>
<dbReference type="GO" id="GO:0006488">
    <property type="term" value="P:dolichol-linked oligosaccharide biosynthetic process"/>
    <property type="evidence" value="ECO:0007669"/>
    <property type="project" value="UniProtKB-UniRule"/>
</dbReference>
<dbReference type="EC" id="2.4.1.256" evidence="4 14"/>
<comment type="caution">
    <text evidence="14">Lacks conserved residue(s) required for the propagation of feature annotation.</text>
</comment>
<evidence type="ECO:0000256" key="9">
    <source>
        <dbReference type="ARBA" id="ARBA00022824"/>
    </source>
</evidence>
<comment type="subcellular location">
    <subcellularLocation>
        <location evidence="1">Endoplasmic reticulum membrane</location>
        <topology evidence="1">Multi-pass membrane protein</topology>
    </subcellularLocation>
</comment>
<evidence type="ECO:0000256" key="4">
    <source>
        <dbReference type="ARBA" id="ARBA00011967"/>
    </source>
</evidence>
<evidence type="ECO:0000256" key="8">
    <source>
        <dbReference type="ARBA" id="ARBA00022692"/>
    </source>
</evidence>
<keyword evidence="11 14" id="KW-0472">Membrane</keyword>
<feature type="transmembrane region" description="Helical" evidence="14">
    <location>
        <begin position="399"/>
        <end position="419"/>
    </location>
</feature>
<evidence type="ECO:0000313" key="15">
    <source>
        <dbReference type="EMBL" id="KZT58232.1"/>
    </source>
</evidence>
<evidence type="ECO:0000256" key="12">
    <source>
        <dbReference type="ARBA" id="ARBA00044727"/>
    </source>
</evidence>
<comment type="function">
    <text evidence="12">Dol-P-Glc:Glc(2)Man(9)GlcNAc(2)-PP-Dol alpha-1,2-glucosyltransferase that operates in the biosynthetic pathway of dolichol-linked oligosaccharides, the glycan precursors employed in protein asparagine (N)-glycosylation. The assembly of dolichol-linked oligosaccharides begins on the cytosolic side of the endoplasmic reticulum membrane and finishes in its lumen. The sequential addition of sugars to dolichol pyrophosphate produces dolichol-linked oligosaccharides containing fourteen sugars, including two GlcNAcs, nine mannoses and three glucoses. Once assembled, the oligosaccharide is transferred from the lipid to nascent proteins by oligosaccharyltransferases. In the lumen of the endoplasmic reticulum, adds the third and last glucose residue from dolichyl phosphate glucose (Dol-P-Glc) onto the lipid-linked oligosaccharide intermediate Glc(2)Man(9)GlcNAc(2)-PP-Dol to produce Glc(3)Man(9)GlcNAc(2)-PP-Dol.</text>
</comment>
<protein>
    <recommendedName>
        <fullName evidence="5 14">Dol-P-Glc:Glc(2)Man(9)GlcNAc(2)-PP-Dol alpha-1,2-glucosyltransferase</fullName>
        <ecNumber evidence="4 14">2.4.1.256</ecNumber>
    </recommendedName>
</protein>
<dbReference type="Pfam" id="PF04922">
    <property type="entry name" value="DIE2_ALG10"/>
    <property type="match status" value="1"/>
</dbReference>
<accession>A0A165GLX0</accession>
<comment type="similarity">
    <text evidence="3 14">Belongs to the ALG10 glucosyltransferase family.</text>
</comment>
<keyword evidence="9" id="KW-0256">Endoplasmic reticulum</keyword>
<dbReference type="AlphaFoldDB" id="A0A165GLX0"/>
<evidence type="ECO:0000256" key="3">
    <source>
        <dbReference type="ARBA" id="ARBA00010600"/>
    </source>
</evidence>
<dbReference type="OrthoDB" id="4769at2759"/>
<evidence type="ECO:0000256" key="10">
    <source>
        <dbReference type="ARBA" id="ARBA00022989"/>
    </source>
</evidence>